<dbReference type="EMBL" id="CP090174">
    <property type="protein sequence ID" value="UJO24399.1"/>
    <property type="molecule type" value="Genomic_DNA"/>
</dbReference>
<evidence type="ECO:0000313" key="2">
    <source>
        <dbReference type="EMBL" id="UJO24399.1"/>
    </source>
</evidence>
<protein>
    <submittedName>
        <fullName evidence="2">Uncharacterized protein</fullName>
    </submittedName>
</protein>
<gene>
    <name evidence="2" type="ORF">CLAFUR5_13790</name>
</gene>
<reference evidence="2" key="2">
    <citation type="journal article" date="2022" name="Microb. Genom.">
        <title>A chromosome-scale genome assembly of the tomato pathogen Cladosporium fulvum reveals a compartmentalized genome architecture and the presence of a dispensable chromosome.</title>
        <authorList>
            <person name="Zaccaron A.Z."/>
            <person name="Chen L.H."/>
            <person name="Samaras A."/>
            <person name="Stergiopoulos I."/>
        </authorList>
    </citation>
    <scope>NUCLEOTIDE SEQUENCE</scope>
    <source>
        <strain evidence="2">Race5_Kim</strain>
    </source>
</reference>
<accession>A0A9Q8UVV9</accession>
<feature type="compositionally biased region" description="Basic residues" evidence="1">
    <location>
        <begin position="24"/>
        <end position="48"/>
    </location>
</feature>
<dbReference type="RefSeq" id="XP_047768765.1">
    <property type="nucleotide sequence ID" value="XM_047912938.1"/>
</dbReference>
<proteinExistence type="predicted"/>
<keyword evidence="3" id="KW-1185">Reference proteome</keyword>
<reference evidence="2" key="1">
    <citation type="submission" date="2021-12" db="EMBL/GenBank/DDBJ databases">
        <authorList>
            <person name="Zaccaron A."/>
            <person name="Stergiopoulos I."/>
        </authorList>
    </citation>
    <scope>NUCLEOTIDE SEQUENCE</scope>
    <source>
        <strain evidence="2">Race5_Kim</strain>
    </source>
</reference>
<dbReference type="AlphaFoldDB" id="A0A9Q8UVV9"/>
<dbReference type="KEGG" id="ffu:CLAFUR5_13790"/>
<dbReference type="Proteomes" id="UP000756132">
    <property type="component" value="Chromosome 12"/>
</dbReference>
<dbReference type="GeneID" id="71993668"/>
<feature type="region of interest" description="Disordered" evidence="1">
    <location>
        <begin position="80"/>
        <end position="116"/>
    </location>
</feature>
<organism evidence="2 3">
    <name type="scientific">Passalora fulva</name>
    <name type="common">Tomato leaf mold</name>
    <name type="synonym">Cladosporium fulvum</name>
    <dbReference type="NCBI Taxonomy" id="5499"/>
    <lineage>
        <taxon>Eukaryota</taxon>
        <taxon>Fungi</taxon>
        <taxon>Dikarya</taxon>
        <taxon>Ascomycota</taxon>
        <taxon>Pezizomycotina</taxon>
        <taxon>Dothideomycetes</taxon>
        <taxon>Dothideomycetidae</taxon>
        <taxon>Mycosphaerellales</taxon>
        <taxon>Mycosphaerellaceae</taxon>
        <taxon>Fulvia</taxon>
    </lineage>
</organism>
<feature type="region of interest" description="Disordered" evidence="1">
    <location>
        <begin position="1"/>
        <end position="51"/>
    </location>
</feature>
<evidence type="ECO:0000256" key="1">
    <source>
        <dbReference type="SAM" id="MobiDB-lite"/>
    </source>
</evidence>
<sequence>MLKLERIGGSARGHIEHTTQTSRQAKHTTPHHQQHTTPHHTTPHHTTPHHNMASMKLKLIHLRHRLRLLCCFGVREDDLVAPMGTDPRVRGKLAKHYRDNGITSPPPPTLKGGSRH</sequence>
<name>A0A9Q8UVV9_PASFU</name>
<evidence type="ECO:0000313" key="3">
    <source>
        <dbReference type="Proteomes" id="UP000756132"/>
    </source>
</evidence>